<organism evidence="1">
    <name type="scientific">uncultured Caudovirales phage</name>
    <dbReference type="NCBI Taxonomy" id="2100421"/>
    <lineage>
        <taxon>Viruses</taxon>
        <taxon>Duplodnaviria</taxon>
        <taxon>Heunggongvirae</taxon>
        <taxon>Uroviricota</taxon>
        <taxon>Caudoviricetes</taxon>
        <taxon>Peduoviridae</taxon>
        <taxon>Maltschvirus</taxon>
        <taxon>Maltschvirus maltsch</taxon>
    </lineage>
</organism>
<evidence type="ECO:0000313" key="1">
    <source>
        <dbReference type="EMBL" id="CAB4144255.1"/>
    </source>
</evidence>
<reference evidence="1" key="1">
    <citation type="submission" date="2020-04" db="EMBL/GenBank/DDBJ databases">
        <authorList>
            <person name="Chiriac C."/>
            <person name="Salcher M."/>
            <person name="Ghai R."/>
            <person name="Kavagutti S V."/>
        </authorList>
    </citation>
    <scope>NUCLEOTIDE SEQUENCE</scope>
</reference>
<evidence type="ECO:0000313" key="3">
    <source>
        <dbReference type="EMBL" id="CAB4212301.1"/>
    </source>
</evidence>
<protein>
    <submittedName>
        <fullName evidence="1">Uncharacterized protein</fullName>
    </submittedName>
</protein>
<proteinExistence type="predicted"/>
<gene>
    <name evidence="2" type="ORF">UFOVP1089_62</name>
    <name evidence="3" type="ORF">UFOVP1443_5</name>
    <name evidence="1" type="ORF">UFOVP459_23</name>
</gene>
<accession>A0A6J5MB62</accession>
<evidence type="ECO:0000313" key="2">
    <source>
        <dbReference type="EMBL" id="CAB4183423.1"/>
    </source>
</evidence>
<dbReference type="EMBL" id="LR797029">
    <property type="protein sequence ID" value="CAB4183423.1"/>
    <property type="molecule type" value="Genomic_DNA"/>
</dbReference>
<dbReference type="EMBL" id="LR797389">
    <property type="protein sequence ID" value="CAB4212301.1"/>
    <property type="molecule type" value="Genomic_DNA"/>
</dbReference>
<dbReference type="EMBL" id="LR796424">
    <property type="protein sequence ID" value="CAB4144255.1"/>
    <property type="molecule type" value="Genomic_DNA"/>
</dbReference>
<name>A0A6J5MB62_9CAUD</name>
<sequence>MDGPGIDQKIRFGYAKAAKKLGADFSLYRATNAIDPIVPGNLQGIVKCAFTIAWDWMRANRPGNSIWYVLTDGQESSGILNVREMDFLVSANQTFFVLAKQYQMPMLAVECNAVLTVLRPTQSLGVGRQPYAGYTPQGSTIIVQGMPASNLLGSSGKNAITKLPEDMKQSGWNILMPHIDSLDIKSGDIALDQDGQYYLIALSEKTDFGWRMRVNQMVT</sequence>